<accession>A0A8S1DDX9</accession>
<gene>
    <name evidence="1" type="ORF">CLODIP_2_CD06315</name>
</gene>
<comment type="caution">
    <text evidence="1">The sequence shown here is derived from an EMBL/GenBank/DDBJ whole genome shotgun (WGS) entry which is preliminary data.</text>
</comment>
<reference evidence="1 2" key="1">
    <citation type="submission" date="2020-04" db="EMBL/GenBank/DDBJ databases">
        <authorList>
            <person name="Alioto T."/>
            <person name="Alioto T."/>
            <person name="Gomez Garrido J."/>
        </authorList>
    </citation>
    <scope>NUCLEOTIDE SEQUENCE [LARGE SCALE GENOMIC DNA]</scope>
</reference>
<dbReference type="EMBL" id="CADEPI010000246">
    <property type="protein sequence ID" value="CAB3381778.1"/>
    <property type="molecule type" value="Genomic_DNA"/>
</dbReference>
<dbReference type="Proteomes" id="UP000494165">
    <property type="component" value="Unassembled WGS sequence"/>
</dbReference>
<evidence type="ECO:0000313" key="1">
    <source>
        <dbReference type="EMBL" id="CAB3381778.1"/>
    </source>
</evidence>
<organism evidence="1 2">
    <name type="scientific">Cloeon dipterum</name>
    <dbReference type="NCBI Taxonomy" id="197152"/>
    <lineage>
        <taxon>Eukaryota</taxon>
        <taxon>Metazoa</taxon>
        <taxon>Ecdysozoa</taxon>
        <taxon>Arthropoda</taxon>
        <taxon>Hexapoda</taxon>
        <taxon>Insecta</taxon>
        <taxon>Pterygota</taxon>
        <taxon>Palaeoptera</taxon>
        <taxon>Ephemeroptera</taxon>
        <taxon>Pisciforma</taxon>
        <taxon>Baetidae</taxon>
        <taxon>Cloeon</taxon>
    </lineage>
</organism>
<name>A0A8S1DDX9_9INSE</name>
<protein>
    <submittedName>
        <fullName evidence="1">Uncharacterized protein</fullName>
    </submittedName>
</protein>
<keyword evidence="2" id="KW-1185">Reference proteome</keyword>
<proteinExistence type="predicted"/>
<sequence length="139" mass="15363">MDAATFPEDVVQVLREEGLLNPRDPETPVVRFAYPAQLQENSLMYQTTRDHDKPNLRALSRAILASLSPNPTKFPLTFSSPNPLRVPGPPQVARTALNAHKIARSTPRRVHLAHACIRFQLSLRLSASARSALIGRAHG</sequence>
<dbReference type="AlphaFoldDB" id="A0A8S1DDX9"/>
<evidence type="ECO:0000313" key="2">
    <source>
        <dbReference type="Proteomes" id="UP000494165"/>
    </source>
</evidence>